<evidence type="ECO:0000256" key="7">
    <source>
        <dbReference type="ARBA" id="ARBA00023136"/>
    </source>
</evidence>
<keyword evidence="6 8" id="KW-1133">Transmembrane helix</keyword>
<dbReference type="InterPro" id="IPR036640">
    <property type="entry name" value="ABC1_TM_sf"/>
</dbReference>
<feature type="transmembrane region" description="Helical" evidence="8">
    <location>
        <begin position="143"/>
        <end position="163"/>
    </location>
</feature>
<dbReference type="RefSeq" id="WP_162306513.1">
    <property type="nucleotide sequence ID" value="NZ_CP042905.2"/>
</dbReference>
<dbReference type="InterPro" id="IPR027417">
    <property type="entry name" value="P-loop_NTPase"/>
</dbReference>
<dbReference type="AlphaFoldDB" id="A0A5B9D605"/>
<dbReference type="Pfam" id="PF00005">
    <property type="entry name" value="ABC_tran"/>
    <property type="match status" value="1"/>
</dbReference>
<dbReference type="SMART" id="SM00382">
    <property type="entry name" value="AAA"/>
    <property type="match status" value="1"/>
</dbReference>
<proteinExistence type="predicted"/>
<dbReference type="GO" id="GO:0005524">
    <property type="term" value="F:ATP binding"/>
    <property type="evidence" value="ECO:0007669"/>
    <property type="project" value="UniProtKB-KW"/>
</dbReference>
<evidence type="ECO:0000256" key="2">
    <source>
        <dbReference type="ARBA" id="ARBA00022448"/>
    </source>
</evidence>
<sequence length="599" mass="68946">MVDKPTDKDLLIYLWNIVRLHLKEFYLVIFLLLLNVAFGTIAPLFFRKALDLIETNEISTTIIMVLTPLIAYFLLMLVKWFWEVFQNIFKAKLNAQITKDLRVKSFNGILENNLTFFDNSETGFLTSGLTNDINEMREAGQRFVDLFTSLFRLVITIGILLYFSPKLTLVSVIFLPIFFLVVFSLRKYQRRIAKVWRKNFATVNQRFSETMRSIAISKSFAREEENIKKFTLLNEETYISSIKRGFAIFIIGPINDFFRHLLLILILTVGTIESFNGNLDVATFYLFIFLMDYYYYPLLSLARNYSRFQSLFVNLERLLNVSENSETKEINTLSNESLKIAEKLHGKVEFKNVNFSYIKDTPVLNNISFQIKPGQRVALVGHTGSGKSTIAALIPRFYNINNGEILVDGVNIQNYELKSLRTVIGLVSQRVLLFKGTIRENMLIGNENASDEDIWDALDTVQAREFIELLPNSLDFLVTEGGKNLSVGQRQMISYARVLLGKPDIIILDEATSAVDLYTESKIQDSTELLLKGRTSIVIAHRLTTILKSDFIIVLEDGEIKQIGNHKELMEQKGPYQDMYHLYFKTQSAKYLEKIKTAM</sequence>
<dbReference type="PROSITE" id="PS50929">
    <property type="entry name" value="ABC_TM1F"/>
    <property type="match status" value="1"/>
</dbReference>
<dbReference type="PANTHER" id="PTHR43394">
    <property type="entry name" value="ATP-DEPENDENT PERMEASE MDL1, MITOCHONDRIAL"/>
    <property type="match status" value="1"/>
</dbReference>
<dbReference type="GO" id="GO:0016020">
    <property type="term" value="C:membrane"/>
    <property type="evidence" value="ECO:0007669"/>
    <property type="project" value="UniProtKB-SubCell"/>
</dbReference>
<protein>
    <submittedName>
        <fullName evidence="11">ABC transporter ATP-binding protein</fullName>
    </submittedName>
</protein>
<reference evidence="11 12" key="1">
    <citation type="journal article" date="2020" name="Nature">
        <title>Isolation of an archaeon at the prokaryote-eukaryote interface.</title>
        <authorList>
            <person name="Imachi H."/>
            <person name="Nobu M.K."/>
            <person name="Nakahara N."/>
            <person name="Morono Y."/>
            <person name="Ogawara M."/>
            <person name="Takaki Y."/>
            <person name="Takano Y."/>
            <person name="Uematsu K."/>
            <person name="Ikuta T."/>
            <person name="Ito M."/>
            <person name="Matsui Y."/>
            <person name="Miyazaki M."/>
            <person name="Murata K."/>
            <person name="Saito Y."/>
            <person name="Sakai S."/>
            <person name="Song C."/>
            <person name="Tasumi E."/>
            <person name="Yamanaka Y."/>
            <person name="Yamaguchi T."/>
            <person name="Kamagata Y."/>
            <person name="Tamaki H."/>
            <person name="Takai K."/>
        </authorList>
    </citation>
    <scope>NUCLEOTIDE SEQUENCE [LARGE SCALE GENOMIC DNA]</scope>
    <source>
        <strain evidence="11 12">MK-D1</strain>
    </source>
</reference>
<feature type="domain" description="ABC transmembrane type-1" evidence="10">
    <location>
        <begin position="27"/>
        <end position="310"/>
    </location>
</feature>
<evidence type="ECO:0000256" key="5">
    <source>
        <dbReference type="ARBA" id="ARBA00022840"/>
    </source>
</evidence>
<keyword evidence="5 11" id="KW-0067">ATP-binding</keyword>
<dbReference type="InterPro" id="IPR003439">
    <property type="entry name" value="ABC_transporter-like_ATP-bd"/>
</dbReference>
<comment type="subcellular location">
    <subcellularLocation>
        <location evidence="1">Membrane</location>
        <topology evidence="1">Multi-pass membrane protein</topology>
    </subcellularLocation>
</comment>
<reference evidence="11 12" key="2">
    <citation type="journal article" date="2024" name="Int. J. Syst. Evol. Microbiol.">
        <title>Promethearchaeum syntrophicum gen. nov., sp. nov., an anaerobic, obligately syntrophic archaeon, the first isolate of the lineage 'Asgard' archaea, and proposal of the new archaeal phylum Promethearchaeota phyl. nov. and kingdom Promethearchaeati regn. nov.</title>
        <authorList>
            <person name="Imachi H."/>
            <person name="Nobu M.K."/>
            <person name="Kato S."/>
            <person name="Takaki Y."/>
            <person name="Miyazaki M."/>
            <person name="Miyata M."/>
            <person name="Ogawara M."/>
            <person name="Saito Y."/>
            <person name="Sakai S."/>
            <person name="Tahara Y.O."/>
            <person name="Takano Y."/>
            <person name="Tasumi E."/>
            <person name="Uematsu K."/>
            <person name="Yoshimura T."/>
            <person name="Itoh T."/>
            <person name="Ohkuma M."/>
            <person name="Takai K."/>
        </authorList>
    </citation>
    <scope>NUCLEOTIDE SEQUENCE [LARGE SCALE GENOMIC DNA]</scope>
    <source>
        <strain evidence="11 12">MK-D1</strain>
    </source>
</reference>
<dbReference type="KEGG" id="psyt:DSAG12_00362"/>
<evidence type="ECO:0000259" key="9">
    <source>
        <dbReference type="PROSITE" id="PS50893"/>
    </source>
</evidence>
<dbReference type="PROSITE" id="PS50893">
    <property type="entry name" value="ABC_TRANSPORTER_2"/>
    <property type="match status" value="1"/>
</dbReference>
<feature type="transmembrane region" description="Helical" evidence="8">
    <location>
        <begin position="58"/>
        <end position="82"/>
    </location>
</feature>
<keyword evidence="3 8" id="KW-0812">Transmembrane</keyword>
<accession>A0A5B9D605</accession>
<gene>
    <name evidence="11" type="ORF">DSAG12_00362</name>
</gene>
<feature type="transmembrane region" description="Helical" evidence="8">
    <location>
        <begin position="282"/>
        <end position="302"/>
    </location>
</feature>
<evidence type="ECO:0000256" key="1">
    <source>
        <dbReference type="ARBA" id="ARBA00004141"/>
    </source>
</evidence>
<evidence type="ECO:0000256" key="4">
    <source>
        <dbReference type="ARBA" id="ARBA00022741"/>
    </source>
</evidence>
<evidence type="ECO:0000259" key="10">
    <source>
        <dbReference type="PROSITE" id="PS50929"/>
    </source>
</evidence>
<keyword evidence="7 8" id="KW-0472">Membrane</keyword>
<dbReference type="SUPFAM" id="SSF52540">
    <property type="entry name" value="P-loop containing nucleoside triphosphate hydrolases"/>
    <property type="match status" value="1"/>
</dbReference>
<dbReference type="Pfam" id="PF00664">
    <property type="entry name" value="ABC_membrane"/>
    <property type="match status" value="1"/>
</dbReference>
<dbReference type="PANTHER" id="PTHR43394:SF1">
    <property type="entry name" value="ATP-BINDING CASSETTE SUB-FAMILY B MEMBER 10, MITOCHONDRIAL"/>
    <property type="match status" value="1"/>
</dbReference>
<keyword evidence="4" id="KW-0547">Nucleotide-binding</keyword>
<feature type="domain" description="ABC transporter" evidence="9">
    <location>
        <begin position="348"/>
        <end position="582"/>
    </location>
</feature>
<feature type="transmembrane region" description="Helical" evidence="8">
    <location>
        <begin position="25"/>
        <end position="46"/>
    </location>
</feature>
<evidence type="ECO:0000256" key="6">
    <source>
        <dbReference type="ARBA" id="ARBA00022989"/>
    </source>
</evidence>
<organism evidence="11 12">
    <name type="scientific">Promethearchaeum syntrophicum</name>
    <dbReference type="NCBI Taxonomy" id="2594042"/>
    <lineage>
        <taxon>Archaea</taxon>
        <taxon>Promethearchaeati</taxon>
        <taxon>Promethearchaeota</taxon>
        <taxon>Promethearchaeia</taxon>
        <taxon>Promethearchaeales</taxon>
        <taxon>Promethearchaeaceae</taxon>
        <taxon>Promethearchaeum</taxon>
    </lineage>
</organism>
<evidence type="ECO:0000313" key="11">
    <source>
        <dbReference type="EMBL" id="QEE14549.1"/>
    </source>
</evidence>
<dbReference type="FunFam" id="3.40.50.300:FF:000604">
    <property type="entry name" value="ABC transporter B family member 28"/>
    <property type="match status" value="1"/>
</dbReference>
<dbReference type="Gene3D" id="3.40.50.300">
    <property type="entry name" value="P-loop containing nucleotide triphosphate hydrolases"/>
    <property type="match status" value="1"/>
</dbReference>
<dbReference type="CDD" id="cd07346">
    <property type="entry name" value="ABC_6TM_exporters"/>
    <property type="match status" value="1"/>
</dbReference>
<dbReference type="InterPro" id="IPR039421">
    <property type="entry name" value="Type_1_exporter"/>
</dbReference>
<keyword evidence="12" id="KW-1185">Reference proteome</keyword>
<dbReference type="InterPro" id="IPR011527">
    <property type="entry name" value="ABC1_TM_dom"/>
</dbReference>
<evidence type="ECO:0000256" key="3">
    <source>
        <dbReference type="ARBA" id="ARBA00022692"/>
    </source>
</evidence>
<keyword evidence="2" id="KW-0813">Transport</keyword>
<name>A0A5B9D605_9ARCH</name>
<dbReference type="InterPro" id="IPR003593">
    <property type="entry name" value="AAA+_ATPase"/>
</dbReference>
<dbReference type="EMBL" id="CP042905">
    <property type="protein sequence ID" value="QEE14549.1"/>
    <property type="molecule type" value="Genomic_DNA"/>
</dbReference>
<dbReference type="GO" id="GO:0015421">
    <property type="term" value="F:ABC-type oligopeptide transporter activity"/>
    <property type="evidence" value="ECO:0007669"/>
    <property type="project" value="TreeGrafter"/>
</dbReference>
<dbReference type="GeneID" id="41328365"/>
<dbReference type="Proteomes" id="UP000321408">
    <property type="component" value="Chromosome"/>
</dbReference>
<dbReference type="OrthoDB" id="121502at2157"/>
<evidence type="ECO:0000256" key="8">
    <source>
        <dbReference type="SAM" id="Phobius"/>
    </source>
</evidence>
<feature type="transmembrane region" description="Helical" evidence="8">
    <location>
        <begin position="169"/>
        <end position="188"/>
    </location>
</feature>
<dbReference type="SUPFAM" id="SSF90123">
    <property type="entry name" value="ABC transporter transmembrane region"/>
    <property type="match status" value="1"/>
</dbReference>
<dbReference type="GO" id="GO:0016887">
    <property type="term" value="F:ATP hydrolysis activity"/>
    <property type="evidence" value="ECO:0007669"/>
    <property type="project" value="InterPro"/>
</dbReference>
<feature type="transmembrane region" description="Helical" evidence="8">
    <location>
        <begin position="246"/>
        <end position="270"/>
    </location>
</feature>
<dbReference type="GO" id="GO:0005737">
    <property type="term" value="C:cytoplasm"/>
    <property type="evidence" value="ECO:0007669"/>
    <property type="project" value="UniProtKB-ARBA"/>
</dbReference>
<evidence type="ECO:0000313" key="12">
    <source>
        <dbReference type="Proteomes" id="UP000321408"/>
    </source>
</evidence>
<dbReference type="Gene3D" id="1.20.1560.10">
    <property type="entry name" value="ABC transporter type 1, transmembrane domain"/>
    <property type="match status" value="1"/>
</dbReference>